<name>A0A4Q7LKM3_9MICO</name>
<reference evidence="1 2" key="1">
    <citation type="journal article" date="2015" name="Stand. Genomic Sci.">
        <title>Genomic Encyclopedia of Bacterial and Archaeal Type Strains, Phase III: the genomes of soil and plant-associated and newly described type strains.</title>
        <authorList>
            <person name="Whitman W.B."/>
            <person name="Woyke T."/>
            <person name="Klenk H.P."/>
            <person name="Zhou Y."/>
            <person name="Lilburn T.G."/>
            <person name="Beck B.J."/>
            <person name="De Vos P."/>
            <person name="Vandamme P."/>
            <person name="Eisen J.A."/>
            <person name="Garrity G."/>
            <person name="Hugenholtz P."/>
            <person name="Kyrpides N.C."/>
        </authorList>
    </citation>
    <scope>NUCLEOTIDE SEQUENCE [LARGE SCALE GENOMIC DNA]</scope>
    <source>
        <strain evidence="1 2">CV2</strain>
    </source>
</reference>
<keyword evidence="2" id="KW-1185">Reference proteome</keyword>
<dbReference type="AlphaFoldDB" id="A0A4Q7LKM3"/>
<dbReference type="EMBL" id="SGWW01000004">
    <property type="protein sequence ID" value="RZS55155.1"/>
    <property type="molecule type" value="Genomic_DNA"/>
</dbReference>
<gene>
    <name evidence="1" type="ORF">EV141_2144</name>
</gene>
<dbReference type="Proteomes" id="UP000293519">
    <property type="component" value="Unassembled WGS sequence"/>
</dbReference>
<evidence type="ECO:0000313" key="2">
    <source>
        <dbReference type="Proteomes" id="UP000293519"/>
    </source>
</evidence>
<proteinExistence type="predicted"/>
<comment type="caution">
    <text evidence="1">The sequence shown here is derived from an EMBL/GenBank/DDBJ whole genome shotgun (WGS) entry which is preliminary data.</text>
</comment>
<protein>
    <submittedName>
        <fullName evidence="1">Uncharacterized protein</fullName>
    </submittedName>
</protein>
<accession>A0A4Q7LKM3</accession>
<evidence type="ECO:0000313" key="1">
    <source>
        <dbReference type="EMBL" id="RZS55155.1"/>
    </source>
</evidence>
<organism evidence="1 2">
    <name type="scientific">Microcella putealis</name>
    <dbReference type="NCBI Taxonomy" id="337005"/>
    <lineage>
        <taxon>Bacteria</taxon>
        <taxon>Bacillati</taxon>
        <taxon>Actinomycetota</taxon>
        <taxon>Actinomycetes</taxon>
        <taxon>Micrococcales</taxon>
        <taxon>Microbacteriaceae</taxon>
        <taxon>Microcella</taxon>
    </lineage>
</organism>
<sequence length="163" mass="17626">MSEAVDVAFDAALAVGRLLAAQPSFRSRVTALRFEDARIAITVDGAVVEVPAPASLRELVVPLDPSLADAPEPEHPYVWPEGDADAHWASLLLDIGSYGRHVVPDLWPGVRIADITRHADRAEITFSARGSLTRADVSLDQHPWPTGVIVDLVEDHAPPDRFA</sequence>
<dbReference type="RefSeq" id="WP_130485936.1">
    <property type="nucleotide sequence ID" value="NZ_SGWW01000004.1"/>
</dbReference>